<name>A0A026VXM9_OOCBI</name>
<dbReference type="AlphaFoldDB" id="A0A026VXM9"/>
<dbReference type="Proteomes" id="UP000053097">
    <property type="component" value="Unassembled WGS sequence"/>
</dbReference>
<keyword evidence="2" id="KW-1185">Reference proteome</keyword>
<evidence type="ECO:0000313" key="1">
    <source>
        <dbReference type="EMBL" id="EZA48527.1"/>
    </source>
</evidence>
<protein>
    <submittedName>
        <fullName evidence="1">Uncharacterized protein</fullName>
    </submittedName>
</protein>
<evidence type="ECO:0000313" key="2">
    <source>
        <dbReference type="Proteomes" id="UP000053097"/>
    </source>
</evidence>
<feature type="non-terminal residue" evidence="1">
    <location>
        <position position="1"/>
    </location>
</feature>
<accession>A0A026VXM9</accession>
<proteinExistence type="predicted"/>
<dbReference type="EMBL" id="KK107606">
    <property type="protein sequence ID" value="EZA48527.1"/>
    <property type="molecule type" value="Genomic_DNA"/>
</dbReference>
<sequence>PQDRDRERFDPLPGQEYVARLVRGTLLVVPLKLCHGLSLDDMALVPPLRSSRRRNPAVLIVLTSVRYTMTQLLKHV</sequence>
<organism evidence="1 2">
    <name type="scientific">Ooceraea biroi</name>
    <name type="common">Clonal raider ant</name>
    <name type="synonym">Cerapachys biroi</name>
    <dbReference type="NCBI Taxonomy" id="2015173"/>
    <lineage>
        <taxon>Eukaryota</taxon>
        <taxon>Metazoa</taxon>
        <taxon>Ecdysozoa</taxon>
        <taxon>Arthropoda</taxon>
        <taxon>Hexapoda</taxon>
        <taxon>Insecta</taxon>
        <taxon>Pterygota</taxon>
        <taxon>Neoptera</taxon>
        <taxon>Endopterygota</taxon>
        <taxon>Hymenoptera</taxon>
        <taxon>Apocrita</taxon>
        <taxon>Aculeata</taxon>
        <taxon>Formicoidea</taxon>
        <taxon>Formicidae</taxon>
        <taxon>Dorylinae</taxon>
        <taxon>Ooceraea</taxon>
    </lineage>
</organism>
<gene>
    <name evidence="1" type="ORF">X777_13675</name>
</gene>
<reference evidence="1 2" key="1">
    <citation type="journal article" date="2014" name="Curr. Biol.">
        <title>The genome of the clonal raider ant Cerapachys biroi.</title>
        <authorList>
            <person name="Oxley P.R."/>
            <person name="Ji L."/>
            <person name="Fetter-Pruneda I."/>
            <person name="McKenzie S.K."/>
            <person name="Li C."/>
            <person name="Hu H."/>
            <person name="Zhang G."/>
            <person name="Kronauer D.J."/>
        </authorList>
    </citation>
    <scope>NUCLEOTIDE SEQUENCE [LARGE SCALE GENOMIC DNA]</scope>
</reference>